<dbReference type="SUPFAM" id="SSF51445">
    <property type="entry name" value="(Trans)glycosidases"/>
    <property type="match status" value="1"/>
</dbReference>
<evidence type="ECO:0000256" key="2">
    <source>
        <dbReference type="ARBA" id="ARBA00022801"/>
    </source>
</evidence>
<dbReference type="RefSeq" id="WP_344682392.1">
    <property type="nucleotide sequence ID" value="NZ_BAAAUX010000017.1"/>
</dbReference>
<evidence type="ECO:0008006" key="7">
    <source>
        <dbReference type="Google" id="ProtNLM"/>
    </source>
</evidence>
<evidence type="ECO:0000256" key="3">
    <source>
        <dbReference type="ARBA" id="ARBA00023295"/>
    </source>
</evidence>
<evidence type="ECO:0000313" key="5">
    <source>
        <dbReference type="EMBL" id="GAA2803134.1"/>
    </source>
</evidence>
<keyword evidence="6" id="KW-1185">Reference proteome</keyword>
<evidence type="ECO:0000256" key="4">
    <source>
        <dbReference type="SAM" id="MobiDB-lite"/>
    </source>
</evidence>
<comment type="similarity">
    <text evidence="1">Belongs to the glycosyl hydrolase 25 family.</text>
</comment>
<feature type="region of interest" description="Disordered" evidence="4">
    <location>
        <begin position="1"/>
        <end position="38"/>
    </location>
</feature>
<accession>A0ABN3VHM0</accession>
<proteinExistence type="inferred from homology"/>
<feature type="compositionally biased region" description="Basic and acidic residues" evidence="4">
    <location>
        <begin position="1"/>
        <end position="11"/>
    </location>
</feature>
<dbReference type="EMBL" id="BAAAUX010000017">
    <property type="protein sequence ID" value="GAA2803134.1"/>
    <property type="molecule type" value="Genomic_DNA"/>
</dbReference>
<keyword evidence="2" id="KW-0378">Hydrolase</keyword>
<protein>
    <recommendedName>
        <fullName evidence="7">Glycoside hydrolase</fullName>
    </recommendedName>
</protein>
<feature type="region of interest" description="Disordered" evidence="4">
    <location>
        <begin position="137"/>
        <end position="189"/>
    </location>
</feature>
<keyword evidence="3" id="KW-0326">Glycosidase</keyword>
<dbReference type="InterPro" id="IPR017853">
    <property type="entry name" value="GH"/>
</dbReference>
<sequence length="403" mass="43533">MKPESPDEPRTPENTPDETPSRWRSAALRADQTARSAVDQVRPVAHRIGESAAAQRVREWLAPLLRRVQQWIAERRLWERVAPQVTAIREKLGLSERTPAEPGAVSPRLRSMQFGAALAAVGVLALLVGATGAPSESERVEEAAQTAAMPPAAQPSAGQPQAAAQPRDGEGDEPAPAPAPAPAPVPEPEVPWGPPVEGIDVSNHNGSIDWKQVAADGKQFTFVLATDGTSFTNPRYSEQYHGAKDAGLIAGAYHFARPDKSAEAQADRLLATADYQPDGKSLPPVLDLEVDPKKGGCYGLSVPEMHQWTDTFNRKIKDATGKDPIIYANPSFWNECMGGTDSYGDHPLWLASYGVDNPKVPAGFDDWDFWQYTDKGKVGGIGKPTDLNQFQGGLERLKKLASN</sequence>
<feature type="compositionally biased region" description="Low complexity" evidence="4">
    <location>
        <begin position="143"/>
        <end position="166"/>
    </location>
</feature>
<dbReference type="PANTHER" id="PTHR34135:SF2">
    <property type="entry name" value="LYSOZYME"/>
    <property type="match status" value="1"/>
</dbReference>
<dbReference type="Pfam" id="PF01183">
    <property type="entry name" value="Glyco_hydro_25"/>
    <property type="match status" value="1"/>
</dbReference>
<dbReference type="PANTHER" id="PTHR34135">
    <property type="entry name" value="LYSOZYME"/>
    <property type="match status" value="1"/>
</dbReference>
<dbReference type="PROSITE" id="PS51904">
    <property type="entry name" value="GLYCOSYL_HYDROL_F25_2"/>
    <property type="match status" value="1"/>
</dbReference>
<dbReference type="Gene3D" id="3.20.20.80">
    <property type="entry name" value="Glycosidases"/>
    <property type="match status" value="1"/>
</dbReference>
<name>A0ABN3VHM0_9PSEU</name>
<evidence type="ECO:0000313" key="6">
    <source>
        <dbReference type="Proteomes" id="UP001500979"/>
    </source>
</evidence>
<gene>
    <name evidence="5" type="ORF">GCM10010470_42780</name>
</gene>
<dbReference type="SMART" id="SM00641">
    <property type="entry name" value="Glyco_25"/>
    <property type="match status" value="1"/>
</dbReference>
<organism evidence="5 6">
    <name type="scientific">Saccharopolyspora taberi</name>
    <dbReference type="NCBI Taxonomy" id="60895"/>
    <lineage>
        <taxon>Bacteria</taxon>
        <taxon>Bacillati</taxon>
        <taxon>Actinomycetota</taxon>
        <taxon>Actinomycetes</taxon>
        <taxon>Pseudonocardiales</taxon>
        <taxon>Pseudonocardiaceae</taxon>
        <taxon>Saccharopolyspora</taxon>
    </lineage>
</organism>
<dbReference type="CDD" id="cd06412">
    <property type="entry name" value="GH25_CH-type"/>
    <property type="match status" value="1"/>
</dbReference>
<dbReference type="InterPro" id="IPR002053">
    <property type="entry name" value="Glyco_hydro_25"/>
</dbReference>
<dbReference type="InterPro" id="IPR018077">
    <property type="entry name" value="Glyco_hydro_fam25_subgr"/>
</dbReference>
<feature type="compositionally biased region" description="Pro residues" evidence="4">
    <location>
        <begin position="175"/>
        <end position="189"/>
    </location>
</feature>
<dbReference type="Proteomes" id="UP001500979">
    <property type="component" value="Unassembled WGS sequence"/>
</dbReference>
<evidence type="ECO:0000256" key="1">
    <source>
        <dbReference type="ARBA" id="ARBA00010646"/>
    </source>
</evidence>
<comment type="caution">
    <text evidence="5">The sequence shown here is derived from an EMBL/GenBank/DDBJ whole genome shotgun (WGS) entry which is preliminary data.</text>
</comment>
<reference evidence="5 6" key="1">
    <citation type="journal article" date="2019" name="Int. J. Syst. Evol. Microbiol.">
        <title>The Global Catalogue of Microorganisms (GCM) 10K type strain sequencing project: providing services to taxonomists for standard genome sequencing and annotation.</title>
        <authorList>
            <consortium name="The Broad Institute Genomics Platform"/>
            <consortium name="The Broad Institute Genome Sequencing Center for Infectious Disease"/>
            <person name="Wu L."/>
            <person name="Ma J."/>
        </authorList>
    </citation>
    <scope>NUCLEOTIDE SEQUENCE [LARGE SCALE GENOMIC DNA]</scope>
    <source>
        <strain evidence="5 6">JCM 9383</strain>
    </source>
</reference>